<name>A0ABR3KLX0_TRISP</name>
<reference evidence="1 2" key="1">
    <citation type="submission" date="2024-07" db="EMBL/GenBank/DDBJ databases">
        <title>Enhanced genomic and transcriptomic resources for Trichinella pseudospiralis and T. spiralis underpin the discovery of pronounced molecular differences between stages and species.</title>
        <authorList>
            <person name="Pasi K.K."/>
            <person name="La Rosa G."/>
            <person name="Gomez-Morales M.A."/>
            <person name="Tosini F."/>
            <person name="Sumanam S."/>
            <person name="Young N.D."/>
            <person name="Chang B.C."/>
            <person name="Robin G.B."/>
        </authorList>
    </citation>
    <scope>NUCLEOTIDE SEQUENCE [LARGE SCALE GENOMIC DNA]</scope>
    <source>
        <strain evidence="1">ISS534</strain>
    </source>
</reference>
<evidence type="ECO:0000313" key="1">
    <source>
        <dbReference type="EMBL" id="KAL1240904.1"/>
    </source>
</evidence>
<accession>A0ABR3KLX0</accession>
<sequence>MVGRIYKLKRAGKQKYWSCSKDKEGCGDAVWTDLEVPPKIDREDHVETCRLVSLTMRHLILRTFDGGWRSNITEFTASSAANTYIKTFLHYVADQVSGSMESVMI</sequence>
<dbReference type="Proteomes" id="UP001558632">
    <property type="component" value="Unassembled WGS sequence"/>
</dbReference>
<gene>
    <name evidence="1" type="ORF">TSPI_02775</name>
</gene>
<proteinExistence type="predicted"/>
<keyword evidence="2" id="KW-1185">Reference proteome</keyword>
<dbReference type="EMBL" id="JBEUSY010000254">
    <property type="protein sequence ID" value="KAL1240904.1"/>
    <property type="molecule type" value="Genomic_DNA"/>
</dbReference>
<protein>
    <submittedName>
        <fullName evidence="1">U12-hexatoxin-Mg1a</fullName>
    </submittedName>
</protein>
<organism evidence="1 2">
    <name type="scientific">Trichinella spiralis</name>
    <name type="common">Trichina worm</name>
    <dbReference type="NCBI Taxonomy" id="6334"/>
    <lineage>
        <taxon>Eukaryota</taxon>
        <taxon>Metazoa</taxon>
        <taxon>Ecdysozoa</taxon>
        <taxon>Nematoda</taxon>
        <taxon>Enoplea</taxon>
        <taxon>Dorylaimia</taxon>
        <taxon>Trichinellida</taxon>
        <taxon>Trichinellidae</taxon>
        <taxon>Trichinella</taxon>
    </lineage>
</organism>
<evidence type="ECO:0000313" key="2">
    <source>
        <dbReference type="Proteomes" id="UP001558632"/>
    </source>
</evidence>
<comment type="caution">
    <text evidence="1">The sequence shown here is derived from an EMBL/GenBank/DDBJ whole genome shotgun (WGS) entry which is preliminary data.</text>
</comment>